<dbReference type="Gene3D" id="3.40.1190.20">
    <property type="match status" value="1"/>
</dbReference>
<proteinExistence type="predicted"/>
<dbReference type="InterPro" id="IPR002173">
    <property type="entry name" value="Carboh/pur_kinase_PfkB_CS"/>
</dbReference>
<dbReference type="GO" id="GO:0050225">
    <property type="term" value="F:pseudouridine kinase activity"/>
    <property type="evidence" value="ECO:0007669"/>
    <property type="project" value="UniProtKB-EC"/>
</dbReference>
<dbReference type="Pfam" id="PF00294">
    <property type="entry name" value="PfkB"/>
    <property type="match status" value="1"/>
</dbReference>
<dbReference type="PROSITE" id="PS00583">
    <property type="entry name" value="PFKB_KINASES_1"/>
    <property type="match status" value="1"/>
</dbReference>
<keyword evidence="1 4" id="KW-0808">Transferase</keyword>
<dbReference type="CDD" id="cd01941">
    <property type="entry name" value="YeiC_kinase_like"/>
    <property type="match status" value="1"/>
</dbReference>
<feature type="domain" description="Carbohydrate kinase PfkB" evidence="3">
    <location>
        <begin position="63"/>
        <end position="351"/>
    </location>
</feature>
<dbReference type="SUPFAM" id="SSF46785">
    <property type="entry name" value="Winged helix' DNA-binding domain"/>
    <property type="match status" value="1"/>
</dbReference>
<dbReference type="EC" id="2.7.1.83" evidence="4"/>
<reference evidence="4 5" key="1">
    <citation type="submission" date="2020-08" db="EMBL/GenBank/DDBJ databases">
        <title>Genomic Encyclopedia of Type Strains, Phase IV (KMG-IV): sequencing the most valuable type-strain genomes for metagenomic binning, comparative biology and taxonomic classification.</title>
        <authorList>
            <person name="Goeker M."/>
        </authorList>
    </citation>
    <scope>NUCLEOTIDE SEQUENCE [LARGE SCALE GENOMIC DNA]</scope>
    <source>
        <strain evidence="4 5">DSM 29514</strain>
    </source>
</reference>
<keyword evidence="5" id="KW-1185">Reference proteome</keyword>
<evidence type="ECO:0000313" key="5">
    <source>
        <dbReference type="Proteomes" id="UP000519897"/>
    </source>
</evidence>
<dbReference type="PANTHER" id="PTHR10584">
    <property type="entry name" value="SUGAR KINASE"/>
    <property type="match status" value="1"/>
</dbReference>
<dbReference type="InterPro" id="IPR011611">
    <property type="entry name" value="PfkB_dom"/>
</dbReference>
<comment type="caution">
    <text evidence="4">The sequence shown here is derived from an EMBL/GenBank/DDBJ whole genome shotgun (WGS) entry which is preliminary data.</text>
</comment>
<accession>A0A7W6PS35</accession>
<dbReference type="Proteomes" id="UP000519897">
    <property type="component" value="Unassembled WGS sequence"/>
</dbReference>
<name>A0A7W6PS35_9HYPH</name>
<gene>
    <name evidence="4" type="ORF">GGQ72_002136</name>
</gene>
<organism evidence="4 5">
    <name type="scientific">Rhizobium rhizoryzae</name>
    <dbReference type="NCBI Taxonomy" id="451876"/>
    <lineage>
        <taxon>Bacteria</taxon>
        <taxon>Pseudomonadati</taxon>
        <taxon>Pseudomonadota</taxon>
        <taxon>Alphaproteobacteria</taxon>
        <taxon>Hyphomicrobiales</taxon>
        <taxon>Rhizobiaceae</taxon>
        <taxon>Rhizobium/Agrobacterium group</taxon>
        <taxon>Rhizobium</taxon>
    </lineage>
</organism>
<dbReference type="InterPro" id="IPR029056">
    <property type="entry name" value="Ribokinase-like"/>
</dbReference>
<evidence type="ECO:0000256" key="2">
    <source>
        <dbReference type="ARBA" id="ARBA00022777"/>
    </source>
</evidence>
<dbReference type="InterPro" id="IPR036390">
    <property type="entry name" value="WH_DNA-bd_sf"/>
</dbReference>
<protein>
    <submittedName>
        <fullName evidence="4">Pseudouridine kinase</fullName>
        <ecNumber evidence="4">2.7.1.83</ecNumber>
    </submittedName>
</protein>
<dbReference type="RefSeq" id="WP_165133484.1">
    <property type="nucleotide sequence ID" value="NZ_CP049250.1"/>
</dbReference>
<dbReference type="SUPFAM" id="SSF53613">
    <property type="entry name" value="Ribokinase-like"/>
    <property type="match status" value="1"/>
</dbReference>
<evidence type="ECO:0000313" key="4">
    <source>
        <dbReference type="EMBL" id="MBB4143637.1"/>
    </source>
</evidence>
<dbReference type="PANTHER" id="PTHR10584:SF166">
    <property type="entry name" value="RIBOKINASE"/>
    <property type="match status" value="1"/>
</dbReference>
<sequence>MFADLAQQEAAVLKLIEDNPFVGQQEIADALGLARSTVAAHIVQLVQKGYILGRGYVLPHVSRVVCMGGAVFDRKYRARQPLVPETSNPVDGMRSFGGVARNVAENLGLLGASTSFISILGDDETGSTLLAHLRQIGIDVSQVLTSRERPTAEYAAVLDEKGDLSIGLADMGIFDLFQPAHLEKVWPHLASANLVFCDCNLPAETLRLLIERRKDARFRLAFDAVSTHKVMRLPDDLSGIDFLFMNLDEANALMARRSLGPFRDAEAAALALVNAGVSHAIVTRGASGAVVAEGTQVRAVPAVTAEPVEMTGAGDAMIAGTLQALLSGKPAFEAARIGTLLGALTTESAASVHPELSPRFLEANMHRLQPVERI</sequence>
<dbReference type="InterPro" id="IPR036388">
    <property type="entry name" value="WH-like_DNA-bd_sf"/>
</dbReference>
<dbReference type="AlphaFoldDB" id="A0A7W6PS35"/>
<dbReference type="Pfam" id="PF13412">
    <property type="entry name" value="HTH_24"/>
    <property type="match status" value="1"/>
</dbReference>
<evidence type="ECO:0000259" key="3">
    <source>
        <dbReference type="Pfam" id="PF00294"/>
    </source>
</evidence>
<evidence type="ECO:0000256" key="1">
    <source>
        <dbReference type="ARBA" id="ARBA00022679"/>
    </source>
</evidence>
<dbReference type="Gene3D" id="1.10.10.10">
    <property type="entry name" value="Winged helix-like DNA-binding domain superfamily/Winged helix DNA-binding domain"/>
    <property type="match status" value="1"/>
</dbReference>
<keyword evidence="2 4" id="KW-0418">Kinase</keyword>
<dbReference type="EMBL" id="JACIEC010000001">
    <property type="protein sequence ID" value="MBB4143637.1"/>
    <property type="molecule type" value="Genomic_DNA"/>
</dbReference>